<dbReference type="PANTHER" id="PTHR43520:SF8">
    <property type="entry name" value="P-TYPE CU(+) TRANSPORTER"/>
    <property type="match status" value="1"/>
</dbReference>
<dbReference type="InterPro" id="IPR036163">
    <property type="entry name" value="HMA_dom_sf"/>
</dbReference>
<dbReference type="InterPro" id="IPR006121">
    <property type="entry name" value="HMA_dom"/>
</dbReference>
<feature type="domain" description="HMA" evidence="17">
    <location>
        <begin position="7"/>
        <end position="72"/>
    </location>
</feature>
<keyword evidence="4 16" id="KW-0812">Transmembrane</keyword>
<dbReference type="NCBIfam" id="TIGR01494">
    <property type="entry name" value="ATPase_P-type"/>
    <property type="match status" value="1"/>
</dbReference>
<evidence type="ECO:0000256" key="1">
    <source>
        <dbReference type="ARBA" id="ARBA00004127"/>
    </source>
</evidence>
<evidence type="ECO:0000256" key="6">
    <source>
        <dbReference type="ARBA" id="ARBA00022737"/>
    </source>
</evidence>
<name>A0ABY6MQK7_9BURK</name>
<dbReference type="InterPro" id="IPR023298">
    <property type="entry name" value="ATPase_P-typ_TM_dom_sf"/>
</dbReference>
<dbReference type="InterPro" id="IPR059000">
    <property type="entry name" value="ATPase_P-type_domA"/>
</dbReference>
<dbReference type="Pfam" id="PF00702">
    <property type="entry name" value="Hydrolase"/>
    <property type="match status" value="1"/>
</dbReference>
<keyword evidence="9 16" id="KW-0067">ATP-binding</keyword>
<feature type="transmembrane region" description="Helical" evidence="16">
    <location>
        <begin position="768"/>
        <end position="788"/>
    </location>
</feature>
<dbReference type="InterPro" id="IPR008250">
    <property type="entry name" value="ATPase_P-typ_transduc_dom_A_sf"/>
</dbReference>
<keyword evidence="3" id="KW-0813">Transport</keyword>
<feature type="transmembrane region" description="Helical" evidence="16">
    <location>
        <begin position="188"/>
        <end position="206"/>
    </location>
</feature>
<dbReference type="InterPro" id="IPR036412">
    <property type="entry name" value="HAD-like_sf"/>
</dbReference>
<feature type="transmembrane region" description="Helical" evidence="16">
    <location>
        <begin position="218"/>
        <end position="240"/>
    </location>
</feature>
<dbReference type="SUPFAM" id="SSF56784">
    <property type="entry name" value="HAD-like"/>
    <property type="match status" value="1"/>
</dbReference>
<dbReference type="CDD" id="cd02094">
    <property type="entry name" value="P-type_ATPase_Cu-like"/>
    <property type="match status" value="1"/>
</dbReference>
<dbReference type="PRINTS" id="PR00941">
    <property type="entry name" value="CDATPASE"/>
</dbReference>
<dbReference type="PRINTS" id="PR00119">
    <property type="entry name" value="CATATPASE"/>
</dbReference>
<dbReference type="NCBIfam" id="TIGR01525">
    <property type="entry name" value="ATPase-IB_hvy"/>
    <property type="match status" value="1"/>
</dbReference>
<keyword evidence="19" id="KW-1185">Reference proteome</keyword>
<sequence>MNTASPIELSFPVQGMTCASCVGRVERALGKVPGVRQVNVNLATETATVQAATPDVLPGLVQAVQEAGYGVPHRPVALCIEGMTCASCVARVERALRQVPGVASASVNLATETAMVEALPTVEPQALREAVRRAGYDARLPDQRPAAGARAQRFTEGHAVALAAVLSLPLVVPMVGDLLGRHWMLPAWWQWLLATPVQFWLGARFYRAGWKALRAGTGNMDLLVALGTSAAYGLSVWLWLQDPEGMPHLYFESSAVVITLVLLGKWLEARAKRQTTEAIRALQALRPDTARLWREGREVPVPIGEVKPGDVVIVRPGERVPVDGEVVEGQTHADESMLTGESLPVAKHPGDRMTGGSVNGEGLVRLRTTAVGAETALARIVRLVESAQAAKAPIQRLVDRVSAVFVPVVVAIAVLTWLGWGLAVGDWEAAVLHAVAVLVIACPCALGLATPAAIMAGTGTAARHGILIKDAEALEIAHSVQVVAFDKTGTLTEGRPQLVALHAVAGGTDEQALALAACVQAGSEHPLARAVMEAAQARGIAPAPASAVKAVPGRGVQAEVDGRTLSLGSTRWMDELGVDRSALAELAARLQSEGRTVSWLAEGAEAPRLIALLAFGDRVKRTARQAVAALHRRGIHTVLVSGDNAGSVQAVAAQLGIDEVRAEVLPADKAAIVAQLREGRRRVAMVGDGINDAPALAAADVGMAMSSGTDVAMHAAGITLMRGDPALVADAIDISRRTTRKIHQNLFWAFVYNVVGIPLAALGGLSPVIAGAAMALSSVSVVTNALTLTRWRPSGQQAPQQGDAS</sequence>
<dbReference type="Gene3D" id="3.30.70.100">
    <property type="match status" value="2"/>
</dbReference>
<gene>
    <name evidence="18" type="ORF">OMP39_11245</name>
</gene>
<dbReference type="SFLD" id="SFLDF00027">
    <property type="entry name" value="p-type_atpase"/>
    <property type="match status" value="1"/>
</dbReference>
<dbReference type="NCBIfam" id="TIGR00003">
    <property type="entry name" value="copper ion binding protein"/>
    <property type="match status" value="2"/>
</dbReference>
<reference evidence="18" key="1">
    <citation type="submission" date="2022-10" db="EMBL/GenBank/DDBJ databases">
        <title>Complete genome sequence of Schlegelella aquatica LMG 23380.</title>
        <authorList>
            <person name="Musilova J."/>
            <person name="Kourilova X."/>
            <person name="Bezdicek M."/>
            <person name="Hermankova K."/>
            <person name="Obruca S."/>
            <person name="Sedlar K."/>
        </authorList>
    </citation>
    <scope>NUCLEOTIDE SEQUENCE</scope>
    <source>
        <strain evidence="18">LMG 23380</strain>
    </source>
</reference>
<keyword evidence="14" id="KW-0406">Ion transport</keyword>
<evidence type="ECO:0000256" key="12">
    <source>
        <dbReference type="ARBA" id="ARBA00022989"/>
    </source>
</evidence>
<evidence type="ECO:0000256" key="8">
    <source>
        <dbReference type="ARBA" id="ARBA00022796"/>
    </source>
</evidence>
<dbReference type="CDD" id="cd00371">
    <property type="entry name" value="HMA"/>
    <property type="match status" value="2"/>
</dbReference>
<dbReference type="InterPro" id="IPR001757">
    <property type="entry name" value="P_typ_ATPase"/>
</dbReference>
<organism evidence="18 19">
    <name type="scientific">Caldimonas aquatica</name>
    <dbReference type="NCBI Taxonomy" id="376175"/>
    <lineage>
        <taxon>Bacteria</taxon>
        <taxon>Pseudomonadati</taxon>
        <taxon>Pseudomonadota</taxon>
        <taxon>Betaproteobacteria</taxon>
        <taxon>Burkholderiales</taxon>
        <taxon>Sphaerotilaceae</taxon>
        <taxon>Caldimonas</taxon>
    </lineage>
</organism>
<keyword evidence="15 16" id="KW-0472">Membrane</keyword>
<keyword evidence="6" id="KW-0677">Repeat</keyword>
<evidence type="ECO:0000256" key="3">
    <source>
        <dbReference type="ARBA" id="ARBA00022448"/>
    </source>
</evidence>
<keyword evidence="10" id="KW-0460">Magnesium</keyword>
<dbReference type="SUPFAM" id="SSF55008">
    <property type="entry name" value="HMA, heavy metal-associated domain"/>
    <property type="match status" value="2"/>
</dbReference>
<evidence type="ECO:0000256" key="9">
    <source>
        <dbReference type="ARBA" id="ARBA00022840"/>
    </source>
</evidence>
<evidence type="ECO:0000256" key="14">
    <source>
        <dbReference type="ARBA" id="ARBA00023065"/>
    </source>
</evidence>
<dbReference type="Gene3D" id="3.40.1110.10">
    <property type="entry name" value="Calcium-transporting ATPase, cytoplasmic domain N"/>
    <property type="match status" value="1"/>
</dbReference>
<dbReference type="InterPro" id="IPR023299">
    <property type="entry name" value="ATPase_P-typ_cyto_dom_N"/>
</dbReference>
<dbReference type="InterPro" id="IPR044492">
    <property type="entry name" value="P_typ_ATPase_HD_dom"/>
</dbReference>
<feature type="transmembrane region" description="Helical" evidence="16">
    <location>
        <begin position="246"/>
        <end position="264"/>
    </location>
</feature>
<feature type="transmembrane region" description="Helical" evidence="16">
    <location>
        <begin position="745"/>
        <end position="762"/>
    </location>
</feature>
<feature type="transmembrane region" description="Helical" evidence="16">
    <location>
        <begin position="401"/>
        <end position="423"/>
    </location>
</feature>
<comment type="similarity">
    <text evidence="2 16">Belongs to the cation transport ATPase (P-type) (TC 3.A.3) family. Type IB subfamily.</text>
</comment>
<dbReference type="InterPro" id="IPR023214">
    <property type="entry name" value="HAD_sf"/>
</dbReference>
<keyword evidence="5 16" id="KW-0479">Metal-binding</keyword>
<keyword evidence="11" id="KW-1278">Translocase</keyword>
<evidence type="ECO:0000256" key="16">
    <source>
        <dbReference type="RuleBase" id="RU362081"/>
    </source>
</evidence>
<keyword evidence="13" id="KW-0186">Copper</keyword>
<keyword evidence="7 16" id="KW-0547">Nucleotide-binding</keyword>
<evidence type="ECO:0000259" key="17">
    <source>
        <dbReference type="PROSITE" id="PS50846"/>
    </source>
</evidence>
<dbReference type="InterPro" id="IPR027256">
    <property type="entry name" value="P-typ_ATPase_IB"/>
</dbReference>
<dbReference type="Proteomes" id="UP001163266">
    <property type="component" value="Chromosome"/>
</dbReference>
<evidence type="ECO:0000256" key="15">
    <source>
        <dbReference type="ARBA" id="ARBA00023136"/>
    </source>
</evidence>
<dbReference type="EMBL" id="CP110257">
    <property type="protein sequence ID" value="UZD54247.1"/>
    <property type="molecule type" value="Genomic_DNA"/>
</dbReference>
<evidence type="ECO:0000256" key="5">
    <source>
        <dbReference type="ARBA" id="ARBA00022723"/>
    </source>
</evidence>
<feature type="transmembrane region" description="Helical" evidence="16">
    <location>
        <begin position="429"/>
        <end position="454"/>
    </location>
</feature>
<dbReference type="InterPro" id="IPR017969">
    <property type="entry name" value="Heavy-metal-associated_CS"/>
</dbReference>
<dbReference type="Gene3D" id="2.70.150.10">
    <property type="entry name" value="Calcium-transporting ATPase, cytoplasmic transduction domain A"/>
    <property type="match status" value="1"/>
</dbReference>
<dbReference type="SFLD" id="SFLDS00003">
    <property type="entry name" value="Haloacid_Dehalogenase"/>
    <property type="match status" value="1"/>
</dbReference>
<dbReference type="SUPFAM" id="SSF81665">
    <property type="entry name" value="Calcium ATPase, transmembrane domain M"/>
    <property type="match status" value="1"/>
</dbReference>
<evidence type="ECO:0000256" key="4">
    <source>
        <dbReference type="ARBA" id="ARBA00022692"/>
    </source>
</evidence>
<keyword evidence="8" id="KW-0187">Copper transport</keyword>
<accession>A0ABY6MQK7</accession>
<dbReference type="Pfam" id="PF00122">
    <property type="entry name" value="E1-E2_ATPase"/>
    <property type="match status" value="1"/>
</dbReference>
<dbReference type="PROSITE" id="PS01229">
    <property type="entry name" value="COF_2"/>
    <property type="match status" value="1"/>
</dbReference>
<keyword evidence="16" id="KW-1003">Cell membrane</keyword>
<evidence type="ECO:0000256" key="7">
    <source>
        <dbReference type="ARBA" id="ARBA00022741"/>
    </source>
</evidence>
<evidence type="ECO:0000256" key="11">
    <source>
        <dbReference type="ARBA" id="ARBA00022967"/>
    </source>
</evidence>
<dbReference type="PROSITE" id="PS00154">
    <property type="entry name" value="ATPASE_E1_E2"/>
    <property type="match status" value="1"/>
</dbReference>
<dbReference type="Gene3D" id="3.40.50.1000">
    <property type="entry name" value="HAD superfamily/HAD-like"/>
    <property type="match status" value="1"/>
</dbReference>
<dbReference type="Pfam" id="PF00403">
    <property type="entry name" value="HMA"/>
    <property type="match status" value="2"/>
</dbReference>
<dbReference type="PANTHER" id="PTHR43520">
    <property type="entry name" value="ATP7, ISOFORM B"/>
    <property type="match status" value="1"/>
</dbReference>
<dbReference type="RefSeq" id="WP_264891816.1">
    <property type="nucleotide sequence ID" value="NZ_CP110257.1"/>
</dbReference>
<dbReference type="PROSITE" id="PS01047">
    <property type="entry name" value="HMA_1"/>
    <property type="match status" value="2"/>
</dbReference>
<dbReference type="PROSITE" id="PS50846">
    <property type="entry name" value="HMA_2"/>
    <property type="match status" value="2"/>
</dbReference>
<proteinExistence type="inferred from homology"/>
<feature type="transmembrane region" description="Helical" evidence="16">
    <location>
        <begin position="159"/>
        <end position="176"/>
    </location>
</feature>
<dbReference type="InterPro" id="IPR006122">
    <property type="entry name" value="HMA_Cu_ion-bd"/>
</dbReference>
<evidence type="ECO:0000313" key="18">
    <source>
        <dbReference type="EMBL" id="UZD54247.1"/>
    </source>
</evidence>
<evidence type="ECO:0000256" key="10">
    <source>
        <dbReference type="ARBA" id="ARBA00022842"/>
    </source>
</evidence>
<dbReference type="InterPro" id="IPR018303">
    <property type="entry name" value="ATPase_P-typ_P_site"/>
</dbReference>
<feature type="domain" description="HMA" evidence="17">
    <location>
        <begin position="74"/>
        <end position="139"/>
    </location>
</feature>
<protein>
    <submittedName>
        <fullName evidence="18">Heavy metal translocating P-type ATPase</fullName>
    </submittedName>
</protein>
<keyword evidence="12 16" id="KW-1133">Transmembrane helix</keyword>
<comment type="subcellular location">
    <subcellularLocation>
        <location evidence="16">Cell membrane</location>
    </subcellularLocation>
    <subcellularLocation>
        <location evidence="1">Endomembrane system</location>
        <topology evidence="1">Multi-pass membrane protein</topology>
    </subcellularLocation>
</comment>
<dbReference type="SUPFAM" id="SSF81653">
    <property type="entry name" value="Calcium ATPase, transduction domain A"/>
    <property type="match status" value="1"/>
</dbReference>
<evidence type="ECO:0000256" key="13">
    <source>
        <dbReference type="ARBA" id="ARBA00023008"/>
    </source>
</evidence>
<evidence type="ECO:0000256" key="2">
    <source>
        <dbReference type="ARBA" id="ARBA00006024"/>
    </source>
</evidence>
<dbReference type="NCBIfam" id="TIGR01511">
    <property type="entry name" value="ATPase-IB1_Cu"/>
    <property type="match status" value="1"/>
</dbReference>
<evidence type="ECO:0000313" key="19">
    <source>
        <dbReference type="Proteomes" id="UP001163266"/>
    </source>
</evidence>
<dbReference type="SFLD" id="SFLDG00002">
    <property type="entry name" value="C1.7:_P-type_atpase_like"/>
    <property type="match status" value="1"/>
</dbReference>